<evidence type="ECO:0000313" key="10">
    <source>
        <dbReference type="EMBL" id="SFC89228.1"/>
    </source>
</evidence>
<dbReference type="InterPro" id="IPR029063">
    <property type="entry name" value="SAM-dependent_MTases_sf"/>
</dbReference>
<dbReference type="InterPro" id="IPR020598">
    <property type="entry name" value="rRNA_Ade_methylase_Trfase_N"/>
</dbReference>
<feature type="binding site" evidence="7 8">
    <location>
        <position position="14"/>
    </location>
    <ligand>
        <name>S-adenosyl-L-methionine</name>
        <dbReference type="ChEBI" id="CHEBI:59789"/>
    </ligand>
</feature>
<dbReference type="Gene3D" id="1.10.8.100">
    <property type="entry name" value="Ribosomal RNA adenine dimethylase-like, domain 2"/>
    <property type="match status" value="1"/>
</dbReference>
<dbReference type="HAMAP" id="MF_00607">
    <property type="entry name" value="16SrRNA_methyltr_A"/>
    <property type="match status" value="1"/>
</dbReference>
<dbReference type="PANTHER" id="PTHR11727">
    <property type="entry name" value="DIMETHYLADENOSINE TRANSFERASE"/>
    <property type="match status" value="1"/>
</dbReference>
<evidence type="ECO:0000256" key="3">
    <source>
        <dbReference type="ARBA" id="ARBA00022603"/>
    </source>
</evidence>
<dbReference type="InterPro" id="IPR011530">
    <property type="entry name" value="rRNA_adenine_dimethylase"/>
</dbReference>
<dbReference type="FunFam" id="1.10.8.100:FF:000001">
    <property type="entry name" value="Ribosomal RNA small subunit methyltransferase A"/>
    <property type="match status" value="1"/>
</dbReference>
<feature type="binding site" evidence="7 8">
    <location>
        <position position="40"/>
    </location>
    <ligand>
        <name>S-adenosyl-L-methionine</name>
        <dbReference type="ChEBI" id="CHEBI:59789"/>
    </ligand>
</feature>
<organism evidence="10 11">
    <name type="scientific">Flexibacter flexilis DSM 6793</name>
    <dbReference type="NCBI Taxonomy" id="927664"/>
    <lineage>
        <taxon>Bacteria</taxon>
        <taxon>Pseudomonadati</taxon>
        <taxon>Bacteroidota</taxon>
        <taxon>Cytophagia</taxon>
        <taxon>Cytophagales</taxon>
        <taxon>Flexibacteraceae</taxon>
        <taxon>Flexibacter</taxon>
    </lineage>
</organism>
<dbReference type="Pfam" id="PF00398">
    <property type="entry name" value="RrnaAD"/>
    <property type="match status" value="1"/>
</dbReference>
<dbReference type="AlphaFoldDB" id="A0A1I1N171"/>
<keyword evidence="5 7" id="KW-0949">S-adenosyl-L-methionine</keyword>
<dbReference type="Proteomes" id="UP000199514">
    <property type="component" value="Unassembled WGS sequence"/>
</dbReference>
<dbReference type="PANTHER" id="PTHR11727:SF7">
    <property type="entry name" value="DIMETHYLADENOSINE TRANSFERASE-RELATED"/>
    <property type="match status" value="1"/>
</dbReference>
<dbReference type="STRING" id="927664.SAMN05421780_111122"/>
<accession>A0A1I1N171</accession>
<dbReference type="Gene3D" id="3.40.50.150">
    <property type="entry name" value="Vaccinia Virus protein VP39"/>
    <property type="match status" value="1"/>
</dbReference>
<comment type="subcellular location">
    <subcellularLocation>
        <location evidence="7">Cytoplasm</location>
    </subcellularLocation>
</comment>
<protein>
    <recommendedName>
        <fullName evidence="7">Ribosomal RNA small subunit methyltransferase A</fullName>
        <ecNumber evidence="7">2.1.1.182</ecNumber>
    </recommendedName>
    <alternativeName>
        <fullName evidence="7">16S rRNA (adenine(1518)-N(6)/adenine(1519)-N(6))-dimethyltransferase</fullName>
    </alternativeName>
    <alternativeName>
        <fullName evidence="7">16S rRNA dimethyladenosine transferase</fullName>
    </alternativeName>
    <alternativeName>
        <fullName evidence="7">16S rRNA dimethylase</fullName>
    </alternativeName>
    <alternativeName>
        <fullName evidence="7">S-adenosylmethionine-6-N', N'-adenosyl(rRNA) dimethyltransferase</fullName>
    </alternativeName>
</protein>
<feature type="binding site" evidence="7 8">
    <location>
        <position position="12"/>
    </location>
    <ligand>
        <name>S-adenosyl-L-methionine</name>
        <dbReference type="ChEBI" id="CHEBI:59789"/>
    </ligand>
</feature>
<keyword evidence="3 7" id="KW-0489">Methyltransferase</keyword>
<keyword evidence="1 7" id="KW-0963">Cytoplasm</keyword>
<feature type="binding site" evidence="7 8">
    <location>
        <position position="107"/>
    </location>
    <ligand>
        <name>S-adenosyl-L-methionine</name>
        <dbReference type="ChEBI" id="CHEBI:59789"/>
    </ligand>
</feature>
<dbReference type="GO" id="GO:0052908">
    <property type="term" value="F:16S rRNA (adenine(1518)-N(6)/adenine(1519)-N(6))-dimethyltransferase activity"/>
    <property type="evidence" value="ECO:0007669"/>
    <property type="project" value="UniProtKB-EC"/>
</dbReference>
<dbReference type="GO" id="GO:0003723">
    <property type="term" value="F:RNA binding"/>
    <property type="evidence" value="ECO:0007669"/>
    <property type="project" value="UniProtKB-UniRule"/>
</dbReference>
<comment type="catalytic activity">
    <reaction evidence="7">
        <text>adenosine(1518)/adenosine(1519) in 16S rRNA + 4 S-adenosyl-L-methionine = N(6)-dimethyladenosine(1518)/N(6)-dimethyladenosine(1519) in 16S rRNA + 4 S-adenosyl-L-homocysteine + 4 H(+)</text>
        <dbReference type="Rhea" id="RHEA:19609"/>
        <dbReference type="Rhea" id="RHEA-COMP:10232"/>
        <dbReference type="Rhea" id="RHEA-COMP:10233"/>
        <dbReference type="ChEBI" id="CHEBI:15378"/>
        <dbReference type="ChEBI" id="CHEBI:57856"/>
        <dbReference type="ChEBI" id="CHEBI:59789"/>
        <dbReference type="ChEBI" id="CHEBI:74411"/>
        <dbReference type="ChEBI" id="CHEBI:74493"/>
        <dbReference type="EC" id="2.1.1.182"/>
    </reaction>
</comment>
<keyword evidence="4 7" id="KW-0808">Transferase</keyword>
<dbReference type="OrthoDB" id="9814755at2"/>
<keyword evidence="6 7" id="KW-0694">RNA-binding</keyword>
<dbReference type="SMART" id="SM00650">
    <property type="entry name" value="rADc"/>
    <property type="match status" value="1"/>
</dbReference>
<dbReference type="EMBL" id="FOLE01000011">
    <property type="protein sequence ID" value="SFC89228.1"/>
    <property type="molecule type" value="Genomic_DNA"/>
</dbReference>
<evidence type="ECO:0000256" key="8">
    <source>
        <dbReference type="PROSITE-ProRule" id="PRU01026"/>
    </source>
</evidence>
<evidence type="ECO:0000259" key="9">
    <source>
        <dbReference type="SMART" id="SM00650"/>
    </source>
</evidence>
<comment type="caution">
    <text evidence="7">Lacks conserved residue(s) required for the propagation of feature annotation.</text>
</comment>
<evidence type="ECO:0000256" key="6">
    <source>
        <dbReference type="ARBA" id="ARBA00022884"/>
    </source>
</evidence>
<proteinExistence type="inferred from homology"/>
<feature type="binding site" evidence="7 8">
    <location>
        <position position="86"/>
    </location>
    <ligand>
        <name>S-adenosyl-L-methionine</name>
        <dbReference type="ChEBI" id="CHEBI:59789"/>
    </ligand>
</feature>
<dbReference type="InterPro" id="IPR023165">
    <property type="entry name" value="rRNA_Ade_diMease-like_C"/>
</dbReference>
<feature type="binding site" evidence="8">
    <location>
        <position position="62"/>
    </location>
    <ligand>
        <name>S-adenosyl-L-methionine</name>
        <dbReference type="ChEBI" id="CHEBI:59789"/>
    </ligand>
</feature>
<dbReference type="GO" id="GO:0005829">
    <property type="term" value="C:cytosol"/>
    <property type="evidence" value="ECO:0007669"/>
    <property type="project" value="TreeGrafter"/>
</dbReference>
<dbReference type="SUPFAM" id="SSF53335">
    <property type="entry name" value="S-adenosyl-L-methionine-dependent methyltransferases"/>
    <property type="match status" value="1"/>
</dbReference>
<dbReference type="RefSeq" id="WP_091515955.1">
    <property type="nucleotide sequence ID" value="NZ_FOLE01000011.1"/>
</dbReference>
<evidence type="ECO:0000256" key="7">
    <source>
        <dbReference type="HAMAP-Rule" id="MF_00607"/>
    </source>
</evidence>
<reference evidence="10 11" key="1">
    <citation type="submission" date="2016-10" db="EMBL/GenBank/DDBJ databases">
        <authorList>
            <person name="de Groot N.N."/>
        </authorList>
    </citation>
    <scope>NUCLEOTIDE SEQUENCE [LARGE SCALE GENOMIC DNA]</scope>
    <source>
        <strain evidence="10 11">DSM 6793</strain>
    </source>
</reference>
<evidence type="ECO:0000256" key="4">
    <source>
        <dbReference type="ARBA" id="ARBA00022679"/>
    </source>
</evidence>
<gene>
    <name evidence="7" type="primary">rsmA</name>
    <name evidence="7" type="synonym">ksgA</name>
    <name evidence="10" type="ORF">SAMN05421780_111122</name>
</gene>
<keyword evidence="2 7" id="KW-0698">rRNA processing</keyword>
<dbReference type="CDD" id="cd02440">
    <property type="entry name" value="AdoMet_MTases"/>
    <property type="match status" value="1"/>
</dbReference>
<sequence length="261" mass="29844">MSVKPKKHLGQHFLTDTNIALQIVELLSLHGDYKNVLEIGPGMGVLTNFLIQNTTYQTWLIDIDRESIAYLNKHFPTLKGRIIEGDFLRFDVNKEVGKGEPVAIIGNFPYNISSQIFFSILEMRQYIPEVVCMLQKEVAERLASPPGNRDYGILSVFLQAYYDIEYCFTVQEHVFDPPPRVKSGVIRLKRNARQQLDCDEKLFVQVVKQGFNNRRKTLRNALKPLGLPESFNTEPLLDRRAEQLSVADFMGLTNRIQAAKG</sequence>
<comment type="function">
    <text evidence="7">Specifically dimethylates two adjacent adenosines (A1518 and A1519) in the loop of a conserved hairpin near the 3'-end of 16S rRNA in the 30S particle. May play a critical role in biogenesis of 30S subunits.</text>
</comment>
<dbReference type="NCBIfam" id="TIGR00755">
    <property type="entry name" value="ksgA"/>
    <property type="match status" value="1"/>
</dbReference>
<keyword evidence="11" id="KW-1185">Reference proteome</keyword>
<evidence type="ECO:0000256" key="5">
    <source>
        <dbReference type="ARBA" id="ARBA00022691"/>
    </source>
</evidence>
<evidence type="ECO:0000313" key="11">
    <source>
        <dbReference type="Proteomes" id="UP000199514"/>
    </source>
</evidence>
<dbReference type="PROSITE" id="PS51689">
    <property type="entry name" value="SAM_RNA_A_N6_MT"/>
    <property type="match status" value="1"/>
</dbReference>
<feature type="domain" description="Ribosomal RNA adenine methylase transferase N-terminal" evidence="9">
    <location>
        <begin position="19"/>
        <end position="192"/>
    </location>
</feature>
<evidence type="ECO:0000256" key="1">
    <source>
        <dbReference type="ARBA" id="ARBA00022490"/>
    </source>
</evidence>
<dbReference type="InterPro" id="IPR001737">
    <property type="entry name" value="KsgA/Erm"/>
</dbReference>
<evidence type="ECO:0000256" key="2">
    <source>
        <dbReference type="ARBA" id="ARBA00022552"/>
    </source>
</evidence>
<name>A0A1I1N171_9BACT</name>
<comment type="similarity">
    <text evidence="7">Belongs to the class I-like SAM-binding methyltransferase superfamily. rRNA adenine N(6)-methyltransferase family. RsmA subfamily.</text>
</comment>
<dbReference type="EC" id="2.1.1.182" evidence="7"/>